<accession>A0A2Z6NUU6</accession>
<comment type="function">
    <text evidence="2">Binds amino acids.</text>
</comment>
<evidence type="ECO:0000313" key="4">
    <source>
        <dbReference type="Proteomes" id="UP000242715"/>
    </source>
</evidence>
<evidence type="ECO:0000313" key="3">
    <source>
        <dbReference type="EMBL" id="GAU39685.1"/>
    </source>
</evidence>
<dbReference type="PANTHER" id="PTHR31096:SF50">
    <property type="entry name" value="ACT DOMAIN-CONTAINING PROTEIN ACR2"/>
    <property type="match status" value="1"/>
</dbReference>
<evidence type="ECO:0000256" key="1">
    <source>
        <dbReference type="ARBA" id="ARBA00022737"/>
    </source>
</evidence>
<sequence length="256" mass="29347">MSEDSSYPYYDPEFDNHHERIHGPPCIVSIDNERMEDCTVIKVDSVNKHGVLLDMNEIISKGLQDHRTFIEVTGKDLPSLFSEITTTLTNLHCNITETHIWSHNTKFTCIANISDQSTNSPIDDPYRLASIENHLSTILCATTGYNDCDTNHPKVKTSKLLGLECALTCTIERRLHQLMLSVRDFDEGFNCSSKEREKIMVNIDNCNQRGYTIVNIKCKDYSRLMFDIVCTLTNMDYDIFHAYTTSQAGVFYQAHW</sequence>
<gene>
    <name evidence="3" type="ORF">TSUD_320980</name>
</gene>
<dbReference type="OrthoDB" id="2019938at2759"/>
<proteinExistence type="predicted"/>
<dbReference type="InterPro" id="IPR040217">
    <property type="entry name" value="ACR1-12"/>
</dbReference>
<dbReference type="EMBL" id="DF973773">
    <property type="protein sequence ID" value="GAU39685.1"/>
    <property type="molecule type" value="Genomic_DNA"/>
</dbReference>
<dbReference type="Proteomes" id="UP000242715">
    <property type="component" value="Unassembled WGS sequence"/>
</dbReference>
<dbReference type="InterPro" id="IPR045865">
    <property type="entry name" value="ACT-like_dom_sf"/>
</dbReference>
<dbReference type="AlphaFoldDB" id="A0A2Z6NUU6"/>
<name>A0A2Z6NUU6_TRISU</name>
<keyword evidence="1 2" id="KW-0677">Repeat</keyword>
<reference evidence="4" key="1">
    <citation type="journal article" date="2017" name="Front. Plant Sci.">
        <title>Climate Clever Clovers: New Paradigm to Reduce the Environmental Footprint of Ruminants by Breeding Low Methanogenic Forages Utilizing Haplotype Variation.</title>
        <authorList>
            <person name="Kaur P."/>
            <person name="Appels R."/>
            <person name="Bayer P.E."/>
            <person name="Keeble-Gagnere G."/>
            <person name="Wang J."/>
            <person name="Hirakawa H."/>
            <person name="Shirasawa K."/>
            <person name="Vercoe P."/>
            <person name="Stefanova K."/>
            <person name="Durmic Z."/>
            <person name="Nichols P."/>
            <person name="Revell C."/>
            <person name="Isobe S.N."/>
            <person name="Edwards D."/>
            <person name="Erskine W."/>
        </authorList>
    </citation>
    <scope>NUCLEOTIDE SEQUENCE [LARGE SCALE GENOMIC DNA]</scope>
    <source>
        <strain evidence="4">cv. Daliak</strain>
    </source>
</reference>
<dbReference type="Gene3D" id="3.30.70.260">
    <property type="match status" value="1"/>
</dbReference>
<dbReference type="GO" id="GO:0016597">
    <property type="term" value="F:amino acid binding"/>
    <property type="evidence" value="ECO:0007669"/>
    <property type="project" value="UniProtKB-UniRule"/>
</dbReference>
<dbReference type="SUPFAM" id="SSF55021">
    <property type="entry name" value="ACT-like"/>
    <property type="match status" value="1"/>
</dbReference>
<dbReference type="PANTHER" id="PTHR31096">
    <property type="entry name" value="ACT DOMAIN-CONTAINING PROTEIN ACR4-RELATED"/>
    <property type="match status" value="1"/>
</dbReference>
<protein>
    <recommendedName>
        <fullName evidence="2">ACT domain-containing protein ACR</fullName>
    </recommendedName>
    <alternativeName>
        <fullName evidence="2">Protein ACT DOMAIN REPEATS</fullName>
    </alternativeName>
</protein>
<keyword evidence="4" id="KW-1185">Reference proteome</keyword>
<organism evidence="3 4">
    <name type="scientific">Trifolium subterraneum</name>
    <name type="common">Subterranean clover</name>
    <dbReference type="NCBI Taxonomy" id="3900"/>
    <lineage>
        <taxon>Eukaryota</taxon>
        <taxon>Viridiplantae</taxon>
        <taxon>Streptophyta</taxon>
        <taxon>Embryophyta</taxon>
        <taxon>Tracheophyta</taxon>
        <taxon>Spermatophyta</taxon>
        <taxon>Magnoliopsida</taxon>
        <taxon>eudicotyledons</taxon>
        <taxon>Gunneridae</taxon>
        <taxon>Pentapetalae</taxon>
        <taxon>rosids</taxon>
        <taxon>fabids</taxon>
        <taxon>Fabales</taxon>
        <taxon>Fabaceae</taxon>
        <taxon>Papilionoideae</taxon>
        <taxon>50 kb inversion clade</taxon>
        <taxon>NPAAA clade</taxon>
        <taxon>Hologalegina</taxon>
        <taxon>IRL clade</taxon>
        <taxon>Trifolieae</taxon>
        <taxon>Trifolium</taxon>
    </lineage>
</organism>
<evidence type="ECO:0000256" key="2">
    <source>
        <dbReference type="RuleBase" id="RU369043"/>
    </source>
</evidence>